<dbReference type="Proteomes" id="UP000293296">
    <property type="component" value="Chromosome"/>
</dbReference>
<dbReference type="SUPFAM" id="SSF116726">
    <property type="entry name" value="TrkA C-terminal domain-like"/>
    <property type="match status" value="1"/>
</dbReference>
<dbReference type="InterPro" id="IPR006037">
    <property type="entry name" value="RCK_C"/>
</dbReference>
<dbReference type="SUPFAM" id="SSF81324">
    <property type="entry name" value="Voltage-gated potassium channels"/>
    <property type="match status" value="1"/>
</dbReference>
<dbReference type="Pfam" id="PF02080">
    <property type="entry name" value="TrkA_C"/>
    <property type="match status" value="1"/>
</dbReference>
<dbReference type="Pfam" id="PF07885">
    <property type="entry name" value="Ion_trans_2"/>
    <property type="match status" value="1"/>
</dbReference>
<proteinExistence type="predicted"/>
<dbReference type="OrthoDB" id="9781411at2"/>
<evidence type="ECO:0000256" key="1">
    <source>
        <dbReference type="ARBA" id="ARBA00004651"/>
    </source>
</evidence>
<feature type="transmembrane region" description="Helical" evidence="2">
    <location>
        <begin position="80"/>
        <end position="98"/>
    </location>
</feature>
<dbReference type="InterPro" id="IPR050721">
    <property type="entry name" value="Trk_Ktr_HKT_K-transport"/>
</dbReference>
<dbReference type="AlphaFoldDB" id="A0A4P6HNZ6"/>
<keyword evidence="5" id="KW-0406">Ion transport</keyword>
<dbReference type="InterPro" id="IPR013099">
    <property type="entry name" value="K_chnl_dom"/>
</dbReference>
<dbReference type="SUPFAM" id="SSF51735">
    <property type="entry name" value="NAD(P)-binding Rossmann-fold domains"/>
    <property type="match status" value="1"/>
</dbReference>
<dbReference type="PROSITE" id="PS51202">
    <property type="entry name" value="RCK_C"/>
    <property type="match status" value="1"/>
</dbReference>
<evidence type="ECO:0000256" key="2">
    <source>
        <dbReference type="SAM" id="Phobius"/>
    </source>
</evidence>
<feature type="domain" description="RCK C-terminal" evidence="4">
    <location>
        <begin position="266"/>
        <end position="349"/>
    </location>
</feature>
<feature type="transmembrane region" description="Helical" evidence="2">
    <location>
        <begin position="20"/>
        <end position="44"/>
    </location>
</feature>
<evidence type="ECO:0000259" key="3">
    <source>
        <dbReference type="PROSITE" id="PS51201"/>
    </source>
</evidence>
<dbReference type="InterPro" id="IPR036291">
    <property type="entry name" value="NAD(P)-bd_dom_sf"/>
</dbReference>
<dbReference type="RefSeq" id="WP_129352696.1">
    <property type="nucleotide sequence ID" value="NZ_CP026538.1"/>
</dbReference>
<dbReference type="Pfam" id="PF02254">
    <property type="entry name" value="TrkA_N"/>
    <property type="match status" value="1"/>
</dbReference>
<keyword evidence="2" id="KW-1133">Transmembrane helix</keyword>
<evidence type="ECO:0000313" key="6">
    <source>
        <dbReference type="Proteomes" id="UP000293296"/>
    </source>
</evidence>
<dbReference type="InterPro" id="IPR003148">
    <property type="entry name" value="RCK_N"/>
</dbReference>
<gene>
    <name evidence="5" type="ORF">C3Y92_11390</name>
</gene>
<evidence type="ECO:0000313" key="5">
    <source>
        <dbReference type="EMBL" id="QAZ67790.1"/>
    </source>
</evidence>
<keyword evidence="6" id="KW-1185">Reference proteome</keyword>
<protein>
    <submittedName>
        <fullName evidence="5">Potassium channel protein</fullName>
    </submittedName>
</protein>
<dbReference type="GO" id="GO:0008324">
    <property type="term" value="F:monoatomic cation transmembrane transporter activity"/>
    <property type="evidence" value="ECO:0007669"/>
    <property type="project" value="InterPro"/>
</dbReference>
<keyword evidence="5" id="KW-0407">Ion channel</keyword>
<evidence type="ECO:0000259" key="4">
    <source>
        <dbReference type="PROSITE" id="PS51202"/>
    </source>
</evidence>
<reference evidence="5 6" key="1">
    <citation type="submission" date="2018-02" db="EMBL/GenBank/DDBJ databases">
        <title>Genome sequence of Desulfovibrio carbinolicus DSM 3852.</title>
        <authorList>
            <person name="Wilbanks E."/>
            <person name="Skennerton C.T."/>
            <person name="Orphan V.J."/>
        </authorList>
    </citation>
    <scope>NUCLEOTIDE SEQUENCE [LARGE SCALE GENOMIC DNA]</scope>
    <source>
        <strain evidence="5 6">DSM 3852</strain>
    </source>
</reference>
<accession>A0A4P6HNZ6</accession>
<keyword evidence="2" id="KW-0812">Transmembrane</keyword>
<comment type="subcellular location">
    <subcellularLocation>
        <location evidence="1">Cell membrane</location>
        <topology evidence="1">Multi-pass membrane protein</topology>
    </subcellularLocation>
</comment>
<dbReference type="PROSITE" id="PS51201">
    <property type="entry name" value="RCK_N"/>
    <property type="match status" value="1"/>
</dbReference>
<keyword evidence="2" id="KW-0472">Membrane</keyword>
<dbReference type="Gene3D" id="3.40.50.720">
    <property type="entry name" value="NAD(P)-binding Rossmann-like Domain"/>
    <property type="match status" value="1"/>
</dbReference>
<dbReference type="EMBL" id="CP026538">
    <property type="protein sequence ID" value="QAZ67790.1"/>
    <property type="molecule type" value="Genomic_DNA"/>
</dbReference>
<dbReference type="GO" id="GO:0005886">
    <property type="term" value="C:plasma membrane"/>
    <property type="evidence" value="ECO:0007669"/>
    <property type="project" value="UniProtKB-SubCell"/>
</dbReference>
<dbReference type="PANTHER" id="PTHR43833:SF9">
    <property type="entry name" value="POTASSIUM CHANNEL PROTEIN YUGO-RELATED"/>
    <property type="match status" value="1"/>
</dbReference>
<keyword evidence="5" id="KW-0813">Transport</keyword>
<organism evidence="5 6">
    <name type="scientific">Solidesulfovibrio carbinolicus</name>
    <dbReference type="NCBI Taxonomy" id="296842"/>
    <lineage>
        <taxon>Bacteria</taxon>
        <taxon>Pseudomonadati</taxon>
        <taxon>Thermodesulfobacteriota</taxon>
        <taxon>Desulfovibrionia</taxon>
        <taxon>Desulfovibrionales</taxon>
        <taxon>Desulfovibrionaceae</taxon>
        <taxon>Solidesulfovibrio</taxon>
    </lineage>
</organism>
<sequence length="349" mass="38214">MAVRKTLRLRSRVARLNNRLGHWGPLIGGFVALALVFVFGVVGYMRVEDWSLFDSLYQVVITLSTVGFQEVYPLSRNGRILTMVLIVSGVGAFAYLVGSFTQVLVEGRLQQYLGRRRMQKIIDGYRDHVIICGYGRIGSIVAREILAEDVPVVIVESNPEVIRLLDEHGVPYVAGDATADEVLLAAGLERAKTLVAALTQEAANVYVTLTARQLNPNIRIVARADAQGHTQRLQRAGADQVLVPHLYGGVRMAQSVLRPTVVNFLELTGRTGPAGLQMEELQVTDHSEVVGKNLIDSLIRQRFNLIIVAIKKAGGEMIFNPQPQAVLESGDTMILVGRSDGLDGLRAIL</sequence>
<dbReference type="Gene3D" id="3.30.70.1450">
    <property type="entry name" value="Regulator of K+ conductance, C-terminal domain"/>
    <property type="match status" value="1"/>
</dbReference>
<feature type="transmembrane region" description="Helical" evidence="2">
    <location>
        <begin position="50"/>
        <end position="68"/>
    </location>
</feature>
<feature type="domain" description="RCK N-terminal" evidence="3">
    <location>
        <begin position="126"/>
        <end position="243"/>
    </location>
</feature>
<dbReference type="GO" id="GO:0006813">
    <property type="term" value="P:potassium ion transport"/>
    <property type="evidence" value="ECO:0007669"/>
    <property type="project" value="InterPro"/>
</dbReference>
<dbReference type="InterPro" id="IPR036721">
    <property type="entry name" value="RCK_C_sf"/>
</dbReference>
<dbReference type="PANTHER" id="PTHR43833">
    <property type="entry name" value="POTASSIUM CHANNEL PROTEIN 2-RELATED-RELATED"/>
    <property type="match status" value="1"/>
</dbReference>
<name>A0A4P6HNZ6_9BACT</name>
<dbReference type="KEGG" id="dcb:C3Y92_11390"/>
<dbReference type="Gene3D" id="1.10.287.70">
    <property type="match status" value="1"/>
</dbReference>